<evidence type="ECO:0000313" key="2">
    <source>
        <dbReference type="Proteomes" id="UP001234297"/>
    </source>
</evidence>
<dbReference type="EMBL" id="CM056810">
    <property type="protein sequence ID" value="KAJ8645257.1"/>
    <property type="molecule type" value="Genomic_DNA"/>
</dbReference>
<dbReference type="Proteomes" id="UP001234297">
    <property type="component" value="Chromosome 2"/>
</dbReference>
<proteinExistence type="predicted"/>
<evidence type="ECO:0000313" key="1">
    <source>
        <dbReference type="EMBL" id="KAJ8645257.1"/>
    </source>
</evidence>
<accession>A0ACC2MJD5</accession>
<protein>
    <submittedName>
        <fullName evidence="1">Uncharacterized protein</fullName>
    </submittedName>
</protein>
<comment type="caution">
    <text evidence="1">The sequence shown here is derived from an EMBL/GenBank/DDBJ whole genome shotgun (WGS) entry which is preliminary data.</text>
</comment>
<organism evidence="1 2">
    <name type="scientific">Persea americana</name>
    <name type="common">Avocado</name>
    <dbReference type="NCBI Taxonomy" id="3435"/>
    <lineage>
        <taxon>Eukaryota</taxon>
        <taxon>Viridiplantae</taxon>
        <taxon>Streptophyta</taxon>
        <taxon>Embryophyta</taxon>
        <taxon>Tracheophyta</taxon>
        <taxon>Spermatophyta</taxon>
        <taxon>Magnoliopsida</taxon>
        <taxon>Magnoliidae</taxon>
        <taxon>Laurales</taxon>
        <taxon>Lauraceae</taxon>
        <taxon>Persea</taxon>
    </lineage>
</organism>
<name>A0ACC2MJD5_PERAE</name>
<keyword evidence="2" id="KW-1185">Reference proteome</keyword>
<reference evidence="1 2" key="1">
    <citation type="journal article" date="2022" name="Hortic Res">
        <title>A haplotype resolved chromosomal level avocado genome allows analysis of novel avocado genes.</title>
        <authorList>
            <person name="Nath O."/>
            <person name="Fletcher S.J."/>
            <person name="Hayward A."/>
            <person name="Shaw L.M."/>
            <person name="Masouleh A.K."/>
            <person name="Furtado A."/>
            <person name="Henry R.J."/>
            <person name="Mitter N."/>
        </authorList>
    </citation>
    <scope>NUCLEOTIDE SEQUENCE [LARGE SCALE GENOMIC DNA]</scope>
    <source>
        <strain evidence="2">cv. Hass</strain>
    </source>
</reference>
<sequence>MQIFQSTRRKSVEHWTAMIIGEITFIGVLNACSHAGLVKEGAMYFELMEKVYKIIQHYACLVDLYCRGYLDEAKNVVEKMPVDPNMVIWLMLLSGATCHGNVAMAEFAAQKPGEMGSLADGYF</sequence>
<gene>
    <name evidence="1" type="ORF">MRB53_007005</name>
</gene>